<evidence type="ECO:0000313" key="1">
    <source>
        <dbReference type="EMBL" id="TDH73301.1"/>
    </source>
</evidence>
<dbReference type="EMBL" id="SHOA02000001">
    <property type="protein sequence ID" value="TDH73301.1"/>
    <property type="molecule type" value="Genomic_DNA"/>
</dbReference>
<dbReference type="AlphaFoldDB" id="A0A976NZ53"/>
<comment type="caution">
    <text evidence="1">The sequence shown here is derived from an EMBL/GenBank/DDBJ whole genome shotgun (WGS) entry which is preliminary data.</text>
</comment>
<sequence>MISLFSTDYELKPCFETFRQGSNCATDASPISCGVDEDGAGAECTSEAQDQRREEMDWLYGRVRDLVTTTTLEDIQRNNEDLIKVVECCAWYERPAQKRSHEGAQDYTIRLRNELLRSADPGSVAIVRPQGAKGPGRALTKGGSVSEKPWVKIADED</sequence>
<accession>A0A976NZ53</accession>
<dbReference type="RefSeq" id="XP_067822799.1">
    <property type="nucleotide sequence ID" value="XM_067963580.1"/>
</dbReference>
<organism evidence="1 2">
    <name type="scientific">Bremia lactucae</name>
    <name type="common">Lettuce downy mildew</name>
    <dbReference type="NCBI Taxonomy" id="4779"/>
    <lineage>
        <taxon>Eukaryota</taxon>
        <taxon>Sar</taxon>
        <taxon>Stramenopiles</taxon>
        <taxon>Oomycota</taxon>
        <taxon>Peronosporomycetes</taxon>
        <taxon>Peronosporales</taxon>
        <taxon>Peronosporaceae</taxon>
        <taxon>Bremia</taxon>
    </lineage>
</organism>
<dbReference type="Proteomes" id="UP000294530">
    <property type="component" value="Unassembled WGS sequence"/>
</dbReference>
<reference evidence="1 2" key="1">
    <citation type="journal article" date="2021" name="Genome Biol.">
        <title>AFLAP: assembly-free linkage analysis pipeline using k-mers from genome sequencing data.</title>
        <authorList>
            <person name="Fletcher K."/>
            <person name="Zhang L."/>
            <person name="Gil J."/>
            <person name="Han R."/>
            <person name="Cavanaugh K."/>
            <person name="Michelmore R."/>
        </authorList>
    </citation>
    <scope>NUCLEOTIDE SEQUENCE [LARGE SCALE GENOMIC DNA]</scope>
    <source>
        <strain evidence="1 2">SF5</strain>
    </source>
</reference>
<dbReference type="GeneID" id="94349251"/>
<name>A0A976NZ53_BRELC</name>
<keyword evidence="2" id="KW-1185">Reference proteome</keyword>
<protein>
    <submittedName>
        <fullName evidence="1">Uncharacterized protein</fullName>
    </submittedName>
</protein>
<proteinExistence type="predicted"/>
<evidence type="ECO:0000313" key="2">
    <source>
        <dbReference type="Proteomes" id="UP000294530"/>
    </source>
</evidence>
<dbReference type="KEGG" id="blac:94349251"/>
<gene>
    <name evidence="1" type="ORF">CCR75_005499</name>
</gene>